<dbReference type="Gene3D" id="3.40.50.10190">
    <property type="entry name" value="BRCT domain"/>
    <property type="match status" value="1"/>
</dbReference>
<dbReference type="PANTHER" id="PTHR13561">
    <property type="entry name" value="DNA REPLICATION REGULATOR DPB11-RELATED"/>
    <property type="match status" value="1"/>
</dbReference>
<protein>
    <recommendedName>
        <fullName evidence="10">TopBP1/SLF1 BRCT domain-containing protein</fullName>
    </recommendedName>
</protein>
<evidence type="ECO:0000256" key="7">
    <source>
        <dbReference type="ARBA" id="ARBA00023212"/>
    </source>
</evidence>
<comment type="subcellular location">
    <subcellularLocation>
        <location evidence="2">Cytoplasm</location>
        <location evidence="2">Cytoskeleton</location>
        <location evidence="2">Microtubule organizing center</location>
        <location evidence="2">Centrosome</location>
    </subcellularLocation>
    <subcellularLocation>
        <location evidence="1">Nucleus</location>
    </subcellularLocation>
</comment>
<evidence type="ECO:0000256" key="9">
    <source>
        <dbReference type="SAM" id="MobiDB-lite"/>
    </source>
</evidence>
<evidence type="ECO:0000256" key="4">
    <source>
        <dbReference type="ARBA" id="ARBA00022737"/>
    </source>
</evidence>
<dbReference type="eggNOG" id="KOG1929">
    <property type="taxonomic scope" value="Eukaryota"/>
</dbReference>
<evidence type="ECO:0000259" key="10">
    <source>
        <dbReference type="Pfam" id="PF23294"/>
    </source>
</evidence>
<feature type="compositionally biased region" description="Polar residues" evidence="9">
    <location>
        <begin position="19"/>
        <end position="33"/>
    </location>
</feature>
<evidence type="ECO:0000256" key="3">
    <source>
        <dbReference type="ARBA" id="ARBA00022490"/>
    </source>
</evidence>
<keyword evidence="5" id="KW-0227">DNA damage</keyword>
<evidence type="ECO:0000256" key="1">
    <source>
        <dbReference type="ARBA" id="ARBA00004123"/>
    </source>
</evidence>
<organism>
    <name type="scientific">Branchiostoma floridae</name>
    <name type="common">Florida lancelet</name>
    <name type="synonym">Amphioxus</name>
    <dbReference type="NCBI Taxonomy" id="7739"/>
    <lineage>
        <taxon>Eukaryota</taxon>
        <taxon>Metazoa</taxon>
        <taxon>Chordata</taxon>
        <taxon>Cephalochordata</taxon>
        <taxon>Leptocardii</taxon>
        <taxon>Amphioxiformes</taxon>
        <taxon>Branchiostomatidae</taxon>
        <taxon>Branchiostoma</taxon>
    </lineage>
</organism>
<dbReference type="AlphaFoldDB" id="C3Z1H3"/>
<sequence>MSGETANQDQGPGQLRHPSANNRAASTSPNQGADRSFGEDEPTPTPEGPSIAFPIARPAVPHPPTVARAQGEEEEEVQKQVYVFQMSGMTPQEDPHEWGTATDVSGMPENVARLALAARRWRQKLADVRARNNNPDINAFQSWAVLLHVDQGRTSGFKRLLESGGATVLSTRPPHANFSEATHAFVDLKGKGVDQSLDVQALVEAGVWCLKSEYIADYLMQDPIPKPQNFVISEAVPYMTAREEASGGETPRKRKASSVSGMDGKRSKRL</sequence>
<dbReference type="CDD" id="cd17728">
    <property type="entry name" value="BRCT_TopBP1_rpt8"/>
    <property type="match status" value="1"/>
</dbReference>
<gene>
    <name evidence="11" type="ORF">BRAFLDRAFT_123127</name>
</gene>
<keyword evidence="6" id="KW-0234">DNA repair</keyword>
<dbReference type="EMBL" id="GG666573">
    <property type="protein sequence ID" value="EEN53591.1"/>
    <property type="molecule type" value="Genomic_DNA"/>
</dbReference>
<proteinExistence type="predicted"/>
<evidence type="ECO:0000256" key="8">
    <source>
        <dbReference type="ARBA" id="ARBA00023242"/>
    </source>
</evidence>
<dbReference type="GO" id="GO:0005813">
    <property type="term" value="C:centrosome"/>
    <property type="evidence" value="ECO:0007669"/>
    <property type="project" value="UniProtKB-SubCell"/>
</dbReference>
<keyword evidence="3" id="KW-0963">Cytoplasm</keyword>
<dbReference type="GO" id="GO:0005634">
    <property type="term" value="C:nucleus"/>
    <property type="evidence" value="ECO:0007669"/>
    <property type="project" value="UniProtKB-SubCell"/>
</dbReference>
<dbReference type="PANTHER" id="PTHR13561:SF20">
    <property type="entry name" value="DNA TOPOISOMERASE 2-BINDING PROTEIN 1"/>
    <property type="match status" value="1"/>
</dbReference>
<feature type="region of interest" description="Disordered" evidence="9">
    <location>
        <begin position="1"/>
        <end position="76"/>
    </location>
</feature>
<evidence type="ECO:0000256" key="2">
    <source>
        <dbReference type="ARBA" id="ARBA00004300"/>
    </source>
</evidence>
<dbReference type="FunFam" id="3.40.50.10190:FF:000028">
    <property type="entry name" value="DNA topoisomerase 2-binding protein 1 isoform X1"/>
    <property type="match status" value="1"/>
</dbReference>
<dbReference type="InParanoid" id="C3Z1H3"/>
<accession>C3Z1H3</accession>
<feature type="domain" description="TopBP1/SLF1 BRCT" evidence="10">
    <location>
        <begin position="139"/>
        <end position="226"/>
    </location>
</feature>
<dbReference type="Pfam" id="PF23294">
    <property type="entry name" value="BRCT_TopB1_SLF1"/>
    <property type="match status" value="1"/>
</dbReference>
<feature type="compositionally biased region" description="Polar residues" evidence="9">
    <location>
        <begin position="1"/>
        <end position="11"/>
    </location>
</feature>
<keyword evidence="8" id="KW-0539">Nucleus</keyword>
<evidence type="ECO:0000313" key="11">
    <source>
        <dbReference type="EMBL" id="EEN53591.1"/>
    </source>
</evidence>
<keyword evidence="7" id="KW-0206">Cytoskeleton</keyword>
<dbReference type="InterPro" id="IPR049936">
    <property type="entry name" value="TopBP1_BRCT_8"/>
</dbReference>
<dbReference type="InterPro" id="IPR036420">
    <property type="entry name" value="BRCT_dom_sf"/>
</dbReference>
<evidence type="ECO:0000256" key="6">
    <source>
        <dbReference type="ARBA" id="ARBA00023204"/>
    </source>
</evidence>
<reference evidence="11" key="1">
    <citation type="journal article" date="2008" name="Nature">
        <title>The amphioxus genome and the evolution of the chordate karyotype.</title>
        <authorList>
            <consortium name="US DOE Joint Genome Institute (JGI-PGF)"/>
            <person name="Putnam N.H."/>
            <person name="Butts T."/>
            <person name="Ferrier D.E.K."/>
            <person name="Furlong R.F."/>
            <person name="Hellsten U."/>
            <person name="Kawashima T."/>
            <person name="Robinson-Rechavi M."/>
            <person name="Shoguchi E."/>
            <person name="Terry A."/>
            <person name="Yu J.-K."/>
            <person name="Benito-Gutierrez E.L."/>
            <person name="Dubchak I."/>
            <person name="Garcia-Fernandez J."/>
            <person name="Gibson-Brown J.J."/>
            <person name="Grigoriev I.V."/>
            <person name="Horton A.C."/>
            <person name="de Jong P.J."/>
            <person name="Jurka J."/>
            <person name="Kapitonov V.V."/>
            <person name="Kohara Y."/>
            <person name="Kuroki Y."/>
            <person name="Lindquist E."/>
            <person name="Lucas S."/>
            <person name="Osoegawa K."/>
            <person name="Pennacchio L.A."/>
            <person name="Salamov A.A."/>
            <person name="Satou Y."/>
            <person name="Sauka-Spengler T."/>
            <person name="Schmutz J."/>
            <person name="Shin-I T."/>
            <person name="Toyoda A."/>
            <person name="Bronner-Fraser M."/>
            <person name="Fujiyama A."/>
            <person name="Holland L.Z."/>
            <person name="Holland P.W.H."/>
            <person name="Satoh N."/>
            <person name="Rokhsar D.S."/>
        </authorList>
    </citation>
    <scope>NUCLEOTIDE SEQUENCE [LARGE SCALE GENOMIC DNA]</scope>
    <source>
        <strain evidence="11">S238N-H82</strain>
        <tissue evidence="11">Testes</tissue>
    </source>
</reference>
<dbReference type="InterPro" id="IPR057595">
    <property type="entry name" value="TopB1_SLF1_BRCT"/>
</dbReference>
<name>C3Z1H3_BRAFL</name>
<keyword evidence="4" id="KW-0677">Repeat</keyword>
<evidence type="ECO:0000256" key="5">
    <source>
        <dbReference type="ARBA" id="ARBA00022763"/>
    </source>
</evidence>
<dbReference type="STRING" id="7739.C3Z1H3"/>
<feature type="region of interest" description="Disordered" evidence="9">
    <location>
        <begin position="242"/>
        <end position="270"/>
    </location>
</feature>
<dbReference type="GO" id="GO:0006281">
    <property type="term" value="P:DNA repair"/>
    <property type="evidence" value="ECO:0007669"/>
    <property type="project" value="UniProtKB-KW"/>
</dbReference>